<reference evidence="1 2" key="1">
    <citation type="journal article" date="2019" name="Int. J. Syst. Evol. Microbiol.">
        <title>The Global Catalogue of Microorganisms (GCM) 10K type strain sequencing project: providing services to taxonomists for standard genome sequencing and annotation.</title>
        <authorList>
            <consortium name="The Broad Institute Genomics Platform"/>
            <consortium name="The Broad Institute Genome Sequencing Center for Infectious Disease"/>
            <person name="Wu L."/>
            <person name="Ma J."/>
        </authorList>
    </citation>
    <scope>NUCLEOTIDE SEQUENCE [LARGE SCALE GENOMIC DNA]</scope>
    <source>
        <strain evidence="1 2">JCM 10425</strain>
    </source>
</reference>
<protein>
    <submittedName>
        <fullName evidence="1">Uncharacterized protein</fullName>
    </submittedName>
</protein>
<comment type="caution">
    <text evidence="1">The sequence shown here is derived from an EMBL/GenBank/DDBJ whole genome shotgun (WGS) entry which is preliminary data.</text>
</comment>
<evidence type="ECO:0000313" key="1">
    <source>
        <dbReference type="EMBL" id="GAA0281956.1"/>
    </source>
</evidence>
<dbReference type="Proteomes" id="UP001500967">
    <property type="component" value="Unassembled WGS sequence"/>
</dbReference>
<dbReference type="EMBL" id="BAAAGX010000046">
    <property type="protein sequence ID" value="GAA0281956.1"/>
    <property type="molecule type" value="Genomic_DNA"/>
</dbReference>
<organism evidence="1 2">
    <name type="scientific">Cryptosporangium japonicum</name>
    <dbReference type="NCBI Taxonomy" id="80872"/>
    <lineage>
        <taxon>Bacteria</taxon>
        <taxon>Bacillati</taxon>
        <taxon>Actinomycetota</taxon>
        <taxon>Actinomycetes</taxon>
        <taxon>Cryptosporangiales</taxon>
        <taxon>Cryptosporangiaceae</taxon>
        <taxon>Cryptosporangium</taxon>
    </lineage>
</organism>
<accession>A0ABN0V992</accession>
<gene>
    <name evidence="1" type="ORF">GCM10009539_82330</name>
</gene>
<name>A0ABN0V992_9ACTN</name>
<proteinExistence type="predicted"/>
<evidence type="ECO:0000313" key="2">
    <source>
        <dbReference type="Proteomes" id="UP001500967"/>
    </source>
</evidence>
<sequence>MPMSTGRARNFVANVNAMSCDLSPSSATKMTPKLTAVATRNPVTRHLPVFSRIGVHDLDPAYTTPESKVSLAREGRAAGSASASVCRPRHWELLPLAAETVSVRSGPTHTTGRDSAHISTW</sequence>
<keyword evidence="2" id="KW-1185">Reference proteome</keyword>